<name>A0A975T2E6_9ACTN</name>
<protein>
    <submittedName>
        <fullName evidence="1">Uncharacterized protein</fullName>
    </submittedName>
</protein>
<dbReference type="AlphaFoldDB" id="A0A975T2E6"/>
<dbReference type="Proteomes" id="UP000683575">
    <property type="component" value="Chromosome"/>
</dbReference>
<organism evidence="1 2">
    <name type="scientific">Nocardioides panacis</name>
    <dbReference type="NCBI Taxonomy" id="2849501"/>
    <lineage>
        <taxon>Bacteria</taxon>
        <taxon>Bacillati</taxon>
        <taxon>Actinomycetota</taxon>
        <taxon>Actinomycetes</taxon>
        <taxon>Propionibacteriales</taxon>
        <taxon>Nocardioidaceae</taxon>
        <taxon>Nocardioides</taxon>
    </lineage>
</organism>
<keyword evidence="2" id="KW-1185">Reference proteome</keyword>
<dbReference type="EMBL" id="CP077062">
    <property type="protein sequence ID" value="QWZ10301.1"/>
    <property type="molecule type" value="Genomic_DNA"/>
</dbReference>
<proteinExistence type="predicted"/>
<evidence type="ECO:0000313" key="1">
    <source>
        <dbReference type="EMBL" id="QWZ10301.1"/>
    </source>
</evidence>
<sequence length="51" mass="5703">MPVVLLVCAALLLVAAAWTAYRHRAARTWDRELDAAFDGGDRRPLAEHRSL</sequence>
<accession>A0A975T2E6</accession>
<dbReference type="KEGG" id="nps:KRR39_11590"/>
<gene>
    <name evidence="1" type="ORF">KRR39_11590</name>
</gene>
<evidence type="ECO:0000313" key="2">
    <source>
        <dbReference type="Proteomes" id="UP000683575"/>
    </source>
</evidence>
<reference evidence="1" key="1">
    <citation type="submission" date="2021-06" db="EMBL/GenBank/DDBJ databases">
        <title>Complete genome sequence of Nocardioides sp. G188.</title>
        <authorList>
            <person name="Im W.-T."/>
        </authorList>
    </citation>
    <scope>NUCLEOTIDE SEQUENCE</scope>
    <source>
        <strain evidence="1">G188</strain>
    </source>
</reference>
<dbReference type="RefSeq" id="WP_216942147.1">
    <property type="nucleotide sequence ID" value="NZ_CP077062.1"/>
</dbReference>